<gene>
    <name evidence="2" type="ORF">SAMN05661086_00737</name>
</gene>
<dbReference type="Gene3D" id="3.10.620.30">
    <property type="match status" value="1"/>
</dbReference>
<dbReference type="InterPro" id="IPR036439">
    <property type="entry name" value="Dockerin_dom_sf"/>
</dbReference>
<organism evidence="2 3">
    <name type="scientific">Anaeromicropila populeti</name>
    <dbReference type="NCBI Taxonomy" id="37658"/>
    <lineage>
        <taxon>Bacteria</taxon>
        <taxon>Bacillati</taxon>
        <taxon>Bacillota</taxon>
        <taxon>Clostridia</taxon>
        <taxon>Lachnospirales</taxon>
        <taxon>Lachnospiraceae</taxon>
        <taxon>Anaeromicropila</taxon>
    </lineage>
</organism>
<dbReference type="Gene3D" id="3.80.10.10">
    <property type="entry name" value="Ribonuclease Inhibitor"/>
    <property type="match status" value="2"/>
</dbReference>
<protein>
    <submittedName>
        <fullName evidence="2">Leucine rich repeat-containing protein</fullName>
    </submittedName>
</protein>
<dbReference type="SUPFAM" id="SSF54001">
    <property type="entry name" value="Cysteine proteinases"/>
    <property type="match status" value="1"/>
</dbReference>
<dbReference type="RefSeq" id="WP_092559344.1">
    <property type="nucleotide sequence ID" value="NZ_FOYZ01000002.1"/>
</dbReference>
<dbReference type="InterPro" id="IPR026906">
    <property type="entry name" value="LRR_5"/>
</dbReference>
<dbReference type="Proteomes" id="UP000199659">
    <property type="component" value="Unassembled WGS sequence"/>
</dbReference>
<dbReference type="InterPro" id="IPR002931">
    <property type="entry name" value="Transglutaminase-like"/>
</dbReference>
<accession>A0A1I6IDT0</accession>
<dbReference type="STRING" id="37658.SAMN05661086_00737"/>
<evidence type="ECO:0000259" key="1">
    <source>
        <dbReference type="Pfam" id="PF01841"/>
    </source>
</evidence>
<dbReference type="Gene3D" id="1.10.1330.10">
    <property type="entry name" value="Dockerin domain"/>
    <property type="match status" value="1"/>
</dbReference>
<dbReference type="OrthoDB" id="1824119at2"/>
<feature type="domain" description="Transglutaminase-like" evidence="1">
    <location>
        <begin position="343"/>
        <end position="431"/>
    </location>
</feature>
<dbReference type="Pfam" id="PF13306">
    <property type="entry name" value="LRR_5"/>
    <property type="match status" value="2"/>
</dbReference>
<evidence type="ECO:0000313" key="2">
    <source>
        <dbReference type="EMBL" id="SFR64843.1"/>
    </source>
</evidence>
<name>A0A1I6IDT0_9FIRM</name>
<proteinExistence type="predicted"/>
<evidence type="ECO:0000313" key="3">
    <source>
        <dbReference type="Proteomes" id="UP000199659"/>
    </source>
</evidence>
<reference evidence="2 3" key="1">
    <citation type="submission" date="2016-10" db="EMBL/GenBank/DDBJ databases">
        <authorList>
            <person name="de Groot N.N."/>
        </authorList>
    </citation>
    <scope>NUCLEOTIDE SEQUENCE [LARGE SCALE GENOMIC DNA]</scope>
    <source>
        <strain evidence="2 3">743A</strain>
    </source>
</reference>
<keyword evidence="3" id="KW-1185">Reference proteome</keyword>
<dbReference type="GO" id="GO:0000272">
    <property type="term" value="P:polysaccharide catabolic process"/>
    <property type="evidence" value="ECO:0007669"/>
    <property type="project" value="InterPro"/>
</dbReference>
<dbReference type="InterPro" id="IPR032675">
    <property type="entry name" value="LRR_dom_sf"/>
</dbReference>
<dbReference type="InterPro" id="IPR038765">
    <property type="entry name" value="Papain-like_cys_pep_sf"/>
</dbReference>
<dbReference type="Pfam" id="PF01841">
    <property type="entry name" value="Transglut_core"/>
    <property type="match status" value="1"/>
</dbReference>
<dbReference type="PROSITE" id="PS00018">
    <property type="entry name" value="EF_HAND_1"/>
    <property type="match status" value="1"/>
</dbReference>
<dbReference type="AlphaFoldDB" id="A0A1I6IDT0"/>
<dbReference type="PROSITE" id="PS51257">
    <property type="entry name" value="PROKAR_LIPOPROTEIN"/>
    <property type="match status" value="1"/>
</dbReference>
<dbReference type="InterPro" id="IPR018247">
    <property type="entry name" value="EF_Hand_1_Ca_BS"/>
</dbReference>
<dbReference type="EMBL" id="FOYZ01000002">
    <property type="protein sequence ID" value="SFR64843.1"/>
    <property type="molecule type" value="Genomic_DNA"/>
</dbReference>
<sequence length="548" mass="60711">MKKIVRRINIITCLLGLVAAIGCFDQITMLPSVFHSNTVYAATTLTSDDGLWTFTADGKIQNYLGTDTQVTIPAQLTSNSVTYDITEIPWTALSWNTSITQVNIGSNISKIDNSCFIKMTSLVSIEVSDDNPNYCDIDGILYNKAQTKLLRLPQMNTCNTLNLPDGFTESSINGIETCPNIHIIKIPASYTGKSSYTGDPLEKISFPNLEAVEVLPGNTFFSSENGVLYNLDKTVLLWYPQKKAATDFTIPNSVTTIGTYSFTNVSLLQNLNLTANIETIDASAFRGCQITSINNITTRADYVNWTPAIKSVFQDNIYAFEDVPVAISLVEQEVQYAVDTYIEDGMNDYQKIKALYTYVVNKVAYTSGETSDMKNHCISSIFLGDTTVCEGYALGMSLLLDKVGITNCPVSGSNHAWVVVQLNGIWLEIDPTWDDCGSYAGTTYFLKTAQEYSSIHPAYVDLCNNSFTKYSFGVNKSMYAVNLPICDTIIGDLNHDGELTQYDLNCMADEVRGYAMYSIEGYYNVLADMNRDGAINTDDYNLLYDLVY</sequence>
<dbReference type="SUPFAM" id="SSF63446">
    <property type="entry name" value="Type I dockerin domain"/>
    <property type="match status" value="1"/>
</dbReference>